<dbReference type="EMBL" id="KN831959">
    <property type="protein sequence ID" value="KIO07522.1"/>
    <property type="molecule type" value="Genomic_DNA"/>
</dbReference>
<feature type="region of interest" description="Disordered" evidence="1">
    <location>
        <begin position="110"/>
        <end position="137"/>
    </location>
</feature>
<keyword evidence="2" id="KW-1133">Transmembrane helix</keyword>
<feature type="region of interest" description="Disordered" evidence="1">
    <location>
        <begin position="165"/>
        <end position="200"/>
    </location>
</feature>
<evidence type="ECO:0000256" key="2">
    <source>
        <dbReference type="SAM" id="Phobius"/>
    </source>
</evidence>
<evidence type="ECO:0000256" key="1">
    <source>
        <dbReference type="SAM" id="MobiDB-lite"/>
    </source>
</evidence>
<proteinExistence type="predicted"/>
<keyword evidence="2" id="KW-0472">Membrane</keyword>
<reference evidence="3 4" key="1">
    <citation type="submission" date="2014-04" db="EMBL/GenBank/DDBJ databases">
        <authorList>
            <consortium name="DOE Joint Genome Institute"/>
            <person name="Kuo A."/>
            <person name="Kohler A."/>
            <person name="Costa M.D."/>
            <person name="Nagy L.G."/>
            <person name="Floudas D."/>
            <person name="Copeland A."/>
            <person name="Barry K.W."/>
            <person name="Cichocki N."/>
            <person name="Veneault-Fourrey C."/>
            <person name="LaButti K."/>
            <person name="Lindquist E.A."/>
            <person name="Lipzen A."/>
            <person name="Lundell T."/>
            <person name="Morin E."/>
            <person name="Murat C."/>
            <person name="Sun H."/>
            <person name="Tunlid A."/>
            <person name="Henrissat B."/>
            <person name="Grigoriev I.V."/>
            <person name="Hibbett D.S."/>
            <person name="Martin F."/>
            <person name="Nordberg H.P."/>
            <person name="Cantor M.N."/>
            <person name="Hua S.X."/>
        </authorList>
    </citation>
    <scope>NUCLEOTIDE SEQUENCE [LARGE SCALE GENOMIC DNA]</scope>
    <source>
        <strain evidence="3 4">Marx 270</strain>
    </source>
</reference>
<protein>
    <submittedName>
        <fullName evidence="3">Uncharacterized protein</fullName>
    </submittedName>
</protein>
<keyword evidence="4" id="KW-1185">Reference proteome</keyword>
<dbReference type="OrthoDB" id="3248709at2759"/>
<evidence type="ECO:0000313" key="3">
    <source>
        <dbReference type="EMBL" id="KIO07522.1"/>
    </source>
</evidence>
<name>A0A0C3KD17_PISTI</name>
<feature type="transmembrane region" description="Helical" evidence="2">
    <location>
        <begin position="36"/>
        <end position="55"/>
    </location>
</feature>
<keyword evidence="2" id="KW-0812">Transmembrane</keyword>
<sequence>MPPPSSPHVPGVFSASKANDIPNCIKPYKNEALIRLRNSTVGLVALVVTTHILPLPSLWTAANVVRDRGQSDIGFLWGVCATELGFLALLILNTAQAAYALRYPRKPHSTHVSPAKALQVTPQSQKKRRSILSPAYGSPSPPAHILLIHLFTTLDTFASMPPTPSPSLGAYHARHGDSPGQPFDGLTLSKLTDAQSDEED</sequence>
<dbReference type="HOGENOM" id="CLU_081360_0_0_1"/>
<dbReference type="Proteomes" id="UP000054217">
    <property type="component" value="Unassembled WGS sequence"/>
</dbReference>
<reference evidence="4" key="2">
    <citation type="submission" date="2015-01" db="EMBL/GenBank/DDBJ databases">
        <title>Evolutionary Origins and Diversification of the Mycorrhizal Mutualists.</title>
        <authorList>
            <consortium name="DOE Joint Genome Institute"/>
            <consortium name="Mycorrhizal Genomics Consortium"/>
            <person name="Kohler A."/>
            <person name="Kuo A."/>
            <person name="Nagy L.G."/>
            <person name="Floudas D."/>
            <person name="Copeland A."/>
            <person name="Barry K.W."/>
            <person name="Cichocki N."/>
            <person name="Veneault-Fourrey C."/>
            <person name="LaButti K."/>
            <person name="Lindquist E.A."/>
            <person name="Lipzen A."/>
            <person name="Lundell T."/>
            <person name="Morin E."/>
            <person name="Murat C."/>
            <person name="Riley R."/>
            <person name="Ohm R."/>
            <person name="Sun H."/>
            <person name="Tunlid A."/>
            <person name="Henrissat B."/>
            <person name="Grigoriev I.V."/>
            <person name="Hibbett D.S."/>
            <person name="Martin F."/>
        </authorList>
    </citation>
    <scope>NUCLEOTIDE SEQUENCE [LARGE SCALE GENOMIC DNA]</scope>
    <source>
        <strain evidence="4">Marx 270</strain>
    </source>
</reference>
<evidence type="ECO:0000313" key="4">
    <source>
        <dbReference type="Proteomes" id="UP000054217"/>
    </source>
</evidence>
<organism evidence="3 4">
    <name type="scientific">Pisolithus tinctorius Marx 270</name>
    <dbReference type="NCBI Taxonomy" id="870435"/>
    <lineage>
        <taxon>Eukaryota</taxon>
        <taxon>Fungi</taxon>
        <taxon>Dikarya</taxon>
        <taxon>Basidiomycota</taxon>
        <taxon>Agaricomycotina</taxon>
        <taxon>Agaricomycetes</taxon>
        <taxon>Agaricomycetidae</taxon>
        <taxon>Boletales</taxon>
        <taxon>Sclerodermatineae</taxon>
        <taxon>Pisolithaceae</taxon>
        <taxon>Pisolithus</taxon>
    </lineage>
</organism>
<dbReference type="InParanoid" id="A0A0C3KD17"/>
<accession>A0A0C3KD17</accession>
<gene>
    <name evidence="3" type="ORF">M404DRAFT_386426</name>
</gene>
<dbReference type="AlphaFoldDB" id="A0A0C3KD17"/>
<feature type="transmembrane region" description="Helical" evidence="2">
    <location>
        <begin position="75"/>
        <end position="101"/>
    </location>
</feature>